<dbReference type="InterPro" id="IPR029030">
    <property type="entry name" value="Caspase-like_dom_sf"/>
</dbReference>
<dbReference type="EMBL" id="CP035704">
    <property type="protein sequence ID" value="QBB69484.1"/>
    <property type="molecule type" value="Genomic_DNA"/>
</dbReference>
<protein>
    <recommendedName>
        <fullName evidence="3">Gingipain domain-containing protein</fullName>
    </recommendedName>
</protein>
<dbReference type="RefSeq" id="WP_129831740.1">
    <property type="nucleotide sequence ID" value="NZ_CP035704.1"/>
</dbReference>
<organism evidence="4 5">
    <name type="scientific">Pseudolysobacter antarcticus</name>
    <dbReference type="NCBI Taxonomy" id="2511995"/>
    <lineage>
        <taxon>Bacteria</taxon>
        <taxon>Pseudomonadati</taxon>
        <taxon>Pseudomonadota</taxon>
        <taxon>Gammaproteobacteria</taxon>
        <taxon>Lysobacterales</taxon>
        <taxon>Rhodanobacteraceae</taxon>
        <taxon>Pseudolysobacter</taxon>
    </lineage>
</organism>
<dbReference type="KEGG" id="xbc:ELE36_03320"/>
<name>A0A411HG97_9GAMM</name>
<dbReference type="Pfam" id="PF01364">
    <property type="entry name" value="Peptidase_C25"/>
    <property type="match status" value="1"/>
</dbReference>
<gene>
    <name evidence="4" type="ORF">ELE36_03320</name>
</gene>
<evidence type="ECO:0000259" key="3">
    <source>
        <dbReference type="Pfam" id="PF01364"/>
    </source>
</evidence>
<reference evidence="4 5" key="1">
    <citation type="submission" date="2019-01" db="EMBL/GenBank/DDBJ databases">
        <title>Pseudolysobacter antarctica gen. nov., sp. nov., isolated from Fildes Peninsula, Antarctica.</title>
        <authorList>
            <person name="Wei Z."/>
            <person name="Peng F."/>
        </authorList>
    </citation>
    <scope>NUCLEOTIDE SEQUENCE [LARGE SCALE GENOMIC DNA]</scope>
    <source>
        <strain evidence="4 5">AQ6-296</strain>
    </source>
</reference>
<dbReference type="AlphaFoldDB" id="A0A411HG97"/>
<evidence type="ECO:0000313" key="5">
    <source>
        <dbReference type="Proteomes" id="UP000291562"/>
    </source>
</evidence>
<dbReference type="InterPro" id="IPR029031">
    <property type="entry name" value="Gingipain_N_sf"/>
</dbReference>
<feature type="chain" id="PRO_5019147915" description="Gingipain domain-containing protein" evidence="2">
    <location>
        <begin position="24"/>
        <end position="1020"/>
    </location>
</feature>
<keyword evidence="1 2" id="KW-0732">Signal</keyword>
<dbReference type="SUPFAM" id="SSF52129">
    <property type="entry name" value="Caspase-like"/>
    <property type="match status" value="1"/>
</dbReference>
<feature type="signal peptide" evidence="2">
    <location>
        <begin position="1"/>
        <end position="23"/>
    </location>
</feature>
<sequence length="1020" mass="111477">MIHRRLFFLGALSALFHAASAIAAPTCSGSLHIELQQAGVYALDYASIIASQPGLQDCTSADLVLRNQDKEIPLRVLDSGDGKFGPKSGIEWIGEPLHGPASWFDQYSIANVYLLSAEPGQHARMHEQTGSAAVSIASTTLTRRLHLEQDNLMIRLNQMLVKPGEEPDVWQWAKLTHADAQPFSFDFDLADFAGKRDTEISATLDFRGLSDVPPSDGVKSEDHAVQMVLNGSTLPSISWDGREEVRKKIRIPAHLLKARGNTLTLRVPVRHADAKSDNPLVDVVMFNFIELDYPIGGSLDASTAPFMLDGKLPARIELQQNGTHAPAVYTAKGVYMPVHAAGNSRWNFDHVPANVTLYPLANAQPLVPSRLLAVAAGDLRKTDSGFDYLIVAHPRLIAAIEPLAEFHRSHGLKVAVIDVNQIYDQFNGGIDHPRAIRNLVQYGVEHWPTKPRFVLLVGDASFDIRHENPDDASMAKWATHDYELLIPDHFDGIPATAYGTKPKDLVTRNLIPTWQFPSEEGQSASDNPFVTFTTDDFHPTVAIGRFPVVEPSDVTAIVNKTIAYFTKPQPGSWRRDVMFIANEDSYFQTASDEIAAQLETEGFAARKIYGDAAEKDNLAHQSDIKQSLNDGQLLVHFLGHGGRFIWRTGPPDLRKNHDLFTLDDVSQLQNGARLPMVLSMTCYSAPFDNPTEDSIGERFLREPDKGAVAVFAASWRNSPDPAYSKALIAELLTPSQTIGAAIIKAKRKISDRTLVETYNLLGDPALVLDRPKDTLALARGADRWSTQVAVKLPGNSFHGMVNVDWLNATGKVLQSVSYNVDEARFTLPPPSTAQTPAGVLVYAADPSVGRDAIGELSLLPPPINPATNDARQRDALMLALDAERWHAQPQIKVALPGSEFHGQVSVDWQDIKGKSLAKAEYRADAPRFALPAPPAQITAQLAQVHVLTSDPQQDHDAFGRIYLVDPPVKGVLISDPQLTPQNNLPDKISKLGFDTGATGTSKIVTGQAKVSPVPAKENPG</sequence>
<evidence type="ECO:0000313" key="4">
    <source>
        <dbReference type="EMBL" id="QBB69484.1"/>
    </source>
</evidence>
<proteinExistence type="predicted"/>
<evidence type="ECO:0000256" key="1">
    <source>
        <dbReference type="ARBA" id="ARBA00022729"/>
    </source>
</evidence>
<dbReference type="GO" id="GO:0008234">
    <property type="term" value="F:cysteine-type peptidase activity"/>
    <property type="evidence" value="ECO:0007669"/>
    <property type="project" value="InterPro"/>
</dbReference>
<dbReference type="Gene3D" id="3.40.50.10390">
    <property type="entry name" value="Gingipain r, domain 1"/>
    <property type="match status" value="1"/>
</dbReference>
<dbReference type="Proteomes" id="UP000291562">
    <property type="component" value="Chromosome"/>
</dbReference>
<feature type="domain" description="Gingipain" evidence="3">
    <location>
        <begin position="388"/>
        <end position="768"/>
    </location>
</feature>
<keyword evidence="5" id="KW-1185">Reference proteome</keyword>
<dbReference type="GO" id="GO:0006508">
    <property type="term" value="P:proteolysis"/>
    <property type="evidence" value="ECO:0007669"/>
    <property type="project" value="InterPro"/>
</dbReference>
<dbReference type="OrthoDB" id="5929719at2"/>
<dbReference type="Gene3D" id="3.40.50.1460">
    <property type="match status" value="1"/>
</dbReference>
<evidence type="ECO:0000256" key="2">
    <source>
        <dbReference type="SAM" id="SignalP"/>
    </source>
</evidence>
<accession>A0A411HG97</accession>
<dbReference type="InterPro" id="IPR001769">
    <property type="entry name" value="Gingipain"/>
</dbReference>